<dbReference type="InterPro" id="IPR002694">
    <property type="entry name" value="Znf_CHC2"/>
</dbReference>
<dbReference type="SMART" id="SM00400">
    <property type="entry name" value="ZnF_CHCC"/>
    <property type="match status" value="1"/>
</dbReference>
<evidence type="ECO:0000313" key="17">
    <source>
        <dbReference type="Proteomes" id="UP000190080"/>
    </source>
</evidence>
<dbReference type="Gene3D" id="3.90.980.10">
    <property type="entry name" value="DNA primase, catalytic core, N-terminal domain"/>
    <property type="match status" value="1"/>
</dbReference>
<dbReference type="NCBIfam" id="TIGR01391">
    <property type="entry name" value="dnaG"/>
    <property type="match status" value="1"/>
</dbReference>
<evidence type="ECO:0000256" key="2">
    <source>
        <dbReference type="ARBA" id="ARBA00022515"/>
    </source>
</evidence>
<accession>A0A1V4IHN9</accession>
<dbReference type="FunFam" id="3.90.980.10:FF:000001">
    <property type="entry name" value="DNA primase"/>
    <property type="match status" value="1"/>
</dbReference>
<dbReference type="InterPro" id="IPR037068">
    <property type="entry name" value="DNA_primase_core_N_sf"/>
</dbReference>
<dbReference type="PANTHER" id="PTHR30313">
    <property type="entry name" value="DNA PRIMASE"/>
    <property type="match status" value="1"/>
</dbReference>
<keyword evidence="1 12" id="KW-0240">DNA-directed RNA polymerase</keyword>
<dbReference type="SUPFAM" id="SSF57783">
    <property type="entry name" value="Zinc beta-ribbon"/>
    <property type="match status" value="1"/>
</dbReference>
<dbReference type="Pfam" id="PF08275">
    <property type="entry name" value="DNAG_N"/>
    <property type="match status" value="1"/>
</dbReference>
<dbReference type="PIRSF" id="PIRSF002811">
    <property type="entry name" value="DnaG"/>
    <property type="match status" value="1"/>
</dbReference>
<dbReference type="GO" id="GO:0003677">
    <property type="term" value="F:DNA binding"/>
    <property type="evidence" value="ECO:0007669"/>
    <property type="project" value="UniProtKB-KW"/>
</dbReference>
<dbReference type="STRING" id="1450648.CLORY_32880"/>
<evidence type="ECO:0000259" key="15">
    <source>
        <dbReference type="PROSITE" id="PS50880"/>
    </source>
</evidence>
<dbReference type="GO" id="GO:0000428">
    <property type="term" value="C:DNA-directed RNA polymerase complex"/>
    <property type="evidence" value="ECO:0007669"/>
    <property type="project" value="UniProtKB-KW"/>
</dbReference>
<evidence type="ECO:0000256" key="6">
    <source>
        <dbReference type="ARBA" id="ARBA00022723"/>
    </source>
</evidence>
<evidence type="ECO:0000313" key="16">
    <source>
        <dbReference type="EMBL" id="OPJ59446.1"/>
    </source>
</evidence>
<comment type="function">
    <text evidence="12 13">RNA polymerase that catalyzes the synthesis of short RNA molecules used as primers for DNA polymerase during DNA replication.</text>
</comment>
<evidence type="ECO:0000256" key="14">
    <source>
        <dbReference type="PIRSR" id="PIRSR002811-1"/>
    </source>
</evidence>
<evidence type="ECO:0000256" key="11">
    <source>
        <dbReference type="ARBA" id="ARBA00023163"/>
    </source>
</evidence>
<keyword evidence="5 12" id="KW-0235">DNA replication</keyword>
<organism evidence="16 17">
    <name type="scientific">Clostridium oryzae</name>
    <dbReference type="NCBI Taxonomy" id="1450648"/>
    <lineage>
        <taxon>Bacteria</taxon>
        <taxon>Bacillati</taxon>
        <taxon>Bacillota</taxon>
        <taxon>Clostridia</taxon>
        <taxon>Eubacteriales</taxon>
        <taxon>Clostridiaceae</taxon>
        <taxon>Clostridium</taxon>
    </lineage>
</organism>
<keyword evidence="8 12" id="KW-0862">Zinc</keyword>
<comment type="subunit">
    <text evidence="12">Monomer. Interacts with DnaB.</text>
</comment>
<evidence type="ECO:0000256" key="8">
    <source>
        <dbReference type="ARBA" id="ARBA00022833"/>
    </source>
</evidence>
<dbReference type="GO" id="GO:0003678">
    <property type="term" value="F:DNA helicase activity"/>
    <property type="evidence" value="ECO:0007669"/>
    <property type="project" value="InterPro"/>
</dbReference>
<evidence type="ECO:0000256" key="13">
    <source>
        <dbReference type="PIRNR" id="PIRNR002811"/>
    </source>
</evidence>
<dbReference type="OrthoDB" id="9803773at2"/>
<name>A0A1V4IHN9_9CLOT</name>
<evidence type="ECO:0000256" key="10">
    <source>
        <dbReference type="ARBA" id="ARBA00023125"/>
    </source>
</evidence>
<protein>
    <recommendedName>
        <fullName evidence="12 13">DNA primase</fullName>
        <ecNumber evidence="12">2.7.7.101</ecNumber>
    </recommendedName>
</protein>
<evidence type="ECO:0000256" key="4">
    <source>
        <dbReference type="ARBA" id="ARBA00022695"/>
    </source>
</evidence>
<evidence type="ECO:0000256" key="9">
    <source>
        <dbReference type="ARBA" id="ARBA00022842"/>
    </source>
</evidence>
<dbReference type="AlphaFoldDB" id="A0A1V4IHN9"/>
<dbReference type="Gene3D" id="3.90.580.10">
    <property type="entry name" value="Zinc finger, CHC2-type domain"/>
    <property type="match status" value="1"/>
</dbReference>
<reference evidence="16 17" key="1">
    <citation type="submission" date="2017-03" db="EMBL/GenBank/DDBJ databases">
        <title>Genome sequence of Clostridium oryzae DSM 28571.</title>
        <authorList>
            <person name="Poehlein A."/>
            <person name="Daniel R."/>
        </authorList>
    </citation>
    <scope>NUCLEOTIDE SEQUENCE [LARGE SCALE GENOMIC DNA]</scope>
    <source>
        <strain evidence="16 17">DSM 28571</strain>
    </source>
</reference>
<keyword evidence="3 12" id="KW-0808">Transferase</keyword>
<dbReference type="PANTHER" id="PTHR30313:SF2">
    <property type="entry name" value="DNA PRIMASE"/>
    <property type="match status" value="1"/>
</dbReference>
<evidence type="ECO:0000256" key="1">
    <source>
        <dbReference type="ARBA" id="ARBA00022478"/>
    </source>
</evidence>
<dbReference type="InterPro" id="IPR034151">
    <property type="entry name" value="TOPRIM_DnaG_bac"/>
</dbReference>
<evidence type="ECO:0000256" key="12">
    <source>
        <dbReference type="HAMAP-Rule" id="MF_00974"/>
    </source>
</evidence>
<dbReference type="GO" id="GO:1990077">
    <property type="term" value="C:primosome complex"/>
    <property type="evidence" value="ECO:0007669"/>
    <property type="project" value="UniProtKB-KW"/>
</dbReference>
<comment type="catalytic activity">
    <reaction evidence="12">
        <text>ssDNA + n NTP = ssDNA/pppN(pN)n-1 hybrid + (n-1) diphosphate.</text>
        <dbReference type="EC" id="2.7.7.101"/>
    </reaction>
</comment>
<dbReference type="FunFam" id="3.40.1360.10:FF:000002">
    <property type="entry name" value="DNA primase"/>
    <property type="match status" value="1"/>
</dbReference>
<dbReference type="InterPro" id="IPR036977">
    <property type="entry name" value="DNA_primase_Znf_CHC2"/>
</dbReference>
<gene>
    <name evidence="12 16" type="primary">dnaG</name>
    <name evidence="16" type="ORF">CLORY_32880</name>
</gene>
<keyword evidence="7 12" id="KW-0863">Zinc-finger</keyword>
<dbReference type="InterPro" id="IPR007693">
    <property type="entry name" value="DNA_helicase_DnaB-like_N"/>
</dbReference>
<keyword evidence="10 12" id="KW-0238">DNA-binding</keyword>
<dbReference type="InterPro" id="IPR006295">
    <property type="entry name" value="DNA_primase_DnaG"/>
</dbReference>
<dbReference type="SUPFAM" id="SSF56731">
    <property type="entry name" value="DNA primase core"/>
    <property type="match status" value="1"/>
</dbReference>
<keyword evidence="4 12" id="KW-0548">Nucleotidyltransferase</keyword>
<dbReference type="Pfam" id="PF13155">
    <property type="entry name" value="Toprim_2"/>
    <property type="match status" value="1"/>
</dbReference>
<dbReference type="Gene3D" id="3.40.1360.10">
    <property type="match status" value="1"/>
</dbReference>
<dbReference type="InterPro" id="IPR030846">
    <property type="entry name" value="DnaG_bac"/>
</dbReference>
<dbReference type="InterPro" id="IPR006171">
    <property type="entry name" value="TOPRIM_dom"/>
</dbReference>
<keyword evidence="2 12" id="KW-0639">Primosome</keyword>
<evidence type="ECO:0000256" key="5">
    <source>
        <dbReference type="ARBA" id="ARBA00022705"/>
    </source>
</evidence>
<dbReference type="Pfam" id="PF01807">
    <property type="entry name" value="Zn_ribbon_DnaG"/>
    <property type="match status" value="1"/>
</dbReference>
<keyword evidence="17" id="KW-1185">Reference proteome</keyword>
<dbReference type="HAMAP" id="MF_00974">
    <property type="entry name" value="DNA_primase_DnaG"/>
    <property type="match status" value="1"/>
</dbReference>
<dbReference type="FunFam" id="3.90.580.10:FF:000001">
    <property type="entry name" value="DNA primase"/>
    <property type="match status" value="1"/>
</dbReference>
<dbReference type="Pfam" id="PF10410">
    <property type="entry name" value="DnaB_bind"/>
    <property type="match status" value="1"/>
</dbReference>
<comment type="domain">
    <text evidence="12">Contains an N-terminal zinc-binding domain, a central core domain that contains the primase activity, and a C-terminal DnaB-binding domain.</text>
</comment>
<feature type="zinc finger region" description="CHC2-type" evidence="12 14">
    <location>
        <begin position="40"/>
        <end position="64"/>
    </location>
</feature>
<dbReference type="EC" id="2.7.7.101" evidence="12"/>
<comment type="caution">
    <text evidence="16">The sequence shown here is derived from an EMBL/GenBank/DDBJ whole genome shotgun (WGS) entry which is preliminary data.</text>
</comment>
<evidence type="ECO:0000256" key="3">
    <source>
        <dbReference type="ARBA" id="ARBA00022679"/>
    </source>
</evidence>
<sequence length="592" mass="68069">MSFKISDEIIQRVKDENDIVDVISETVKLKRSGRNHQGLCPFHSEKTPSFSVSSDKQIYKCFGCGEAGNVITFVMKTKRFSFVEAIKYLAQRANIPIELDDEKTKRINNHKDRLYKLNVEAARFFFNNLKKSKVAQDYFTRRGISSATVRRFGLGYSLDSWDSLKKYLLSRGYSDIDLLAVGLIIKSQKGTQYDRFRNRLMFPVFDYMGRVIGFGGRVFGDEKPKYLNSPESIVFQKGTNLYGLNFALKNSKSRTFIIVEGYMDCISLHQYGITNVVASLGTALTEKQAKLLKRYCDQVIISYDADTAGQTATLRGLEILRKEGFEVKVLKVPSGKDPDEYIRANGTQAFQTLVEKALPLLDYRIKRAEDGINLKNQQDIIRYIERVTGILAELNPVEKDVYIKKISQETGIKEQAIYDLLKQRLVKSGSKEEYMNNIPEIGRKLYIEPANIKAARALLKIISMDEKNYEFVNDEFDSNDFILDSHRKVYDLIVEARESKEADILKYVEDRCDDVESSKEWTIISNMQLLDEDLMNKQLIQDYLKKIKGYKLEVSKKQIMLKIKECEANGEIEQSLNLAKKLLEIKKKVEEA</sequence>
<dbReference type="InterPro" id="IPR036185">
    <property type="entry name" value="DNA_heli_DnaB-like_N_sf"/>
</dbReference>
<dbReference type="SMART" id="SM00493">
    <property type="entry name" value="TOPRIM"/>
    <property type="match status" value="1"/>
</dbReference>
<evidence type="ECO:0000256" key="7">
    <source>
        <dbReference type="ARBA" id="ARBA00022771"/>
    </source>
</evidence>
<dbReference type="InterPro" id="IPR016136">
    <property type="entry name" value="DNA_helicase_N/primase_C"/>
</dbReference>
<dbReference type="GO" id="GO:0003899">
    <property type="term" value="F:DNA-directed RNA polymerase activity"/>
    <property type="evidence" value="ECO:0007669"/>
    <property type="project" value="UniProtKB-UniRule"/>
</dbReference>
<dbReference type="InterPro" id="IPR019475">
    <property type="entry name" value="DNA_primase_DnaB-bd"/>
</dbReference>
<dbReference type="GO" id="GO:0006269">
    <property type="term" value="P:DNA replication, synthesis of primer"/>
    <property type="evidence" value="ECO:0007669"/>
    <property type="project" value="UniProtKB-UniRule"/>
</dbReference>
<dbReference type="InterPro" id="IPR050219">
    <property type="entry name" value="DnaG_primase"/>
</dbReference>
<keyword evidence="11 12" id="KW-0804">Transcription</keyword>
<dbReference type="Gene3D" id="1.10.860.10">
    <property type="entry name" value="DNAb Helicase, Chain A"/>
    <property type="match status" value="1"/>
</dbReference>
<dbReference type="Proteomes" id="UP000190080">
    <property type="component" value="Unassembled WGS sequence"/>
</dbReference>
<dbReference type="SUPFAM" id="SSF48024">
    <property type="entry name" value="N-terminal domain of DnaB helicase"/>
    <property type="match status" value="1"/>
</dbReference>
<comment type="similarity">
    <text evidence="12 13">Belongs to the DnaG primase family.</text>
</comment>
<keyword evidence="6 12" id="KW-0479">Metal-binding</keyword>
<dbReference type="CDD" id="cd03364">
    <property type="entry name" value="TOPRIM_DnaG_primases"/>
    <property type="match status" value="1"/>
</dbReference>
<dbReference type="RefSeq" id="WP_079426481.1">
    <property type="nucleotide sequence ID" value="NZ_MZGV01000044.1"/>
</dbReference>
<dbReference type="GO" id="GO:0005737">
    <property type="term" value="C:cytoplasm"/>
    <property type="evidence" value="ECO:0007669"/>
    <property type="project" value="TreeGrafter"/>
</dbReference>
<dbReference type="InterPro" id="IPR013264">
    <property type="entry name" value="DNAG_N"/>
</dbReference>
<comment type="cofactor">
    <cofactor evidence="12 13 14">
        <name>Zn(2+)</name>
        <dbReference type="ChEBI" id="CHEBI:29105"/>
    </cofactor>
    <text evidence="12 13 14">Binds 1 zinc ion per monomer.</text>
</comment>
<dbReference type="GO" id="GO:0008270">
    <property type="term" value="F:zinc ion binding"/>
    <property type="evidence" value="ECO:0007669"/>
    <property type="project" value="UniProtKB-UniRule"/>
</dbReference>
<dbReference type="PROSITE" id="PS50880">
    <property type="entry name" value="TOPRIM"/>
    <property type="match status" value="1"/>
</dbReference>
<proteinExistence type="inferred from homology"/>
<dbReference type="Pfam" id="PF00772">
    <property type="entry name" value="DnaB"/>
    <property type="match status" value="1"/>
</dbReference>
<keyword evidence="9" id="KW-0460">Magnesium</keyword>
<dbReference type="EMBL" id="MZGV01000044">
    <property type="protein sequence ID" value="OPJ59446.1"/>
    <property type="molecule type" value="Genomic_DNA"/>
</dbReference>
<dbReference type="GO" id="GO:0005524">
    <property type="term" value="F:ATP binding"/>
    <property type="evidence" value="ECO:0007669"/>
    <property type="project" value="InterPro"/>
</dbReference>
<feature type="domain" description="Toprim" evidence="15">
    <location>
        <begin position="254"/>
        <end position="335"/>
    </location>
</feature>